<evidence type="ECO:0000259" key="7">
    <source>
        <dbReference type="SMART" id="SM00644"/>
    </source>
</evidence>
<keyword evidence="5" id="KW-0961">Cell wall biogenesis/degradation</keyword>
<dbReference type="GO" id="GO:0008745">
    <property type="term" value="F:N-acetylmuramoyl-L-alanine amidase activity"/>
    <property type="evidence" value="ECO:0007669"/>
    <property type="project" value="UniProtKB-EC"/>
</dbReference>
<evidence type="ECO:0000256" key="6">
    <source>
        <dbReference type="SAM" id="Phobius"/>
    </source>
</evidence>
<dbReference type="RefSeq" id="XP_008469435.1">
    <property type="nucleotide sequence ID" value="XM_008471213.3"/>
</dbReference>
<dbReference type="CDD" id="cd06583">
    <property type="entry name" value="PGRP"/>
    <property type="match status" value="1"/>
</dbReference>
<keyword evidence="8" id="KW-1185">Reference proteome</keyword>
<dbReference type="OMA" id="PPTIYQL"/>
<dbReference type="InterPro" id="IPR036365">
    <property type="entry name" value="PGBD-like_sf"/>
</dbReference>
<dbReference type="InterPro" id="IPR036505">
    <property type="entry name" value="Amidase/PGRP_sf"/>
</dbReference>
<dbReference type="EC" id="3.5.1.28" evidence="3"/>
<dbReference type="SUPFAM" id="SSF55846">
    <property type="entry name" value="N-acetylmuramoyl-L-alanine amidase-like"/>
    <property type="match status" value="1"/>
</dbReference>
<comment type="similarity">
    <text evidence="2">Belongs to the N-acetylmuramoyl-L-alanine amidase 2 family.</text>
</comment>
<keyword evidence="4" id="KW-0378">Hydrolase</keyword>
<dbReference type="GO" id="GO:0009253">
    <property type="term" value="P:peptidoglycan catabolic process"/>
    <property type="evidence" value="ECO:0007669"/>
    <property type="project" value="InterPro"/>
</dbReference>
<feature type="transmembrane region" description="Helical" evidence="6">
    <location>
        <begin position="9"/>
        <end position="26"/>
    </location>
</feature>
<dbReference type="AlphaFoldDB" id="A0A1S3CWZ6"/>
<dbReference type="STRING" id="121845.A0A1S3CWZ6"/>
<evidence type="ECO:0000256" key="3">
    <source>
        <dbReference type="ARBA" id="ARBA00011901"/>
    </source>
</evidence>
<feature type="domain" description="N-acetylmuramoyl-L-alanine amidase" evidence="7">
    <location>
        <begin position="74"/>
        <end position="223"/>
    </location>
</feature>
<name>A0A1S3CWZ6_DIACI</name>
<comment type="catalytic activity">
    <reaction evidence="1">
        <text>Hydrolyzes the link between N-acetylmuramoyl residues and L-amino acid residues in certain cell-wall glycopeptides.</text>
        <dbReference type="EC" id="3.5.1.28"/>
    </reaction>
</comment>
<dbReference type="GO" id="GO:0071555">
    <property type="term" value="P:cell wall organization"/>
    <property type="evidence" value="ECO:0007669"/>
    <property type="project" value="UniProtKB-KW"/>
</dbReference>
<keyword evidence="6" id="KW-0472">Membrane</keyword>
<evidence type="ECO:0000256" key="4">
    <source>
        <dbReference type="ARBA" id="ARBA00022801"/>
    </source>
</evidence>
<dbReference type="InterPro" id="IPR002502">
    <property type="entry name" value="Amidase_domain"/>
</dbReference>
<dbReference type="KEGG" id="dci:103506806"/>
<sequence length="328" mass="37747">MQISCSKTIFIFFVVVLFLIICYFNFPREPGYPILQVFPRVFKRGSGIYVMPSSIHGMPGYVIDPFPEWEKNRNHYDSRDGMSVKYLILHYTVYNFAHIITAFTSNRAHNLHSSHYVISEKEGKYLPGGKVIQIVPDNMRAWHAGIGKWRRDRNLNSMSIGIHLVNGGVVGEKFRSTNYYPFDENQIHTLGLLGKDIVSQFKIKPQYVLGHTDIAPGSKMDPGPLFPWGKLYLDYGIGAWLSPDEMTVEAIVRKFKPARPYPRKLDRGIFLELLKAYGYNVTITNKRSVIRAFKTHFSANQNPERIYADITTEDMFWAWALVAKYGSM</sequence>
<dbReference type="SMART" id="SM00644">
    <property type="entry name" value="Ami_2"/>
    <property type="match status" value="1"/>
</dbReference>
<dbReference type="GO" id="GO:0019867">
    <property type="term" value="C:outer membrane"/>
    <property type="evidence" value="ECO:0007669"/>
    <property type="project" value="TreeGrafter"/>
</dbReference>
<dbReference type="SUPFAM" id="SSF47090">
    <property type="entry name" value="PGBD-like"/>
    <property type="match status" value="1"/>
</dbReference>
<evidence type="ECO:0000313" key="9">
    <source>
        <dbReference type="RefSeq" id="XP_008469435.1"/>
    </source>
</evidence>
<evidence type="ECO:0000313" key="8">
    <source>
        <dbReference type="Proteomes" id="UP000079169"/>
    </source>
</evidence>
<proteinExistence type="inferred from homology"/>
<keyword evidence="6" id="KW-1133">Transmembrane helix</keyword>
<dbReference type="Pfam" id="PF01510">
    <property type="entry name" value="Amidase_2"/>
    <property type="match status" value="1"/>
</dbReference>
<gene>
    <name evidence="9" type="primary">LOC103506806</name>
</gene>
<protein>
    <recommendedName>
        <fullName evidence="3">N-acetylmuramoyl-L-alanine amidase</fullName>
        <ecNumber evidence="3">3.5.1.28</ecNumber>
    </recommendedName>
</protein>
<reference evidence="9" key="1">
    <citation type="submission" date="2025-08" db="UniProtKB">
        <authorList>
            <consortium name="RefSeq"/>
        </authorList>
    </citation>
    <scope>IDENTIFICATION</scope>
</reference>
<dbReference type="PANTHER" id="PTHR30417:SF1">
    <property type="entry name" value="N-ACETYLMURAMOYL-L-ALANINE AMIDASE AMID"/>
    <property type="match status" value="1"/>
</dbReference>
<dbReference type="InterPro" id="IPR051206">
    <property type="entry name" value="NAMLAA_amidase_2"/>
</dbReference>
<evidence type="ECO:0000256" key="1">
    <source>
        <dbReference type="ARBA" id="ARBA00001561"/>
    </source>
</evidence>
<dbReference type="PANTHER" id="PTHR30417">
    <property type="entry name" value="N-ACETYLMURAMOYL-L-ALANINE AMIDASE AMID"/>
    <property type="match status" value="1"/>
</dbReference>
<dbReference type="GeneID" id="103506806"/>
<keyword evidence="6" id="KW-0812">Transmembrane</keyword>
<dbReference type="Proteomes" id="UP000079169">
    <property type="component" value="Unplaced"/>
</dbReference>
<organism evidence="8 9">
    <name type="scientific">Diaphorina citri</name>
    <name type="common">Asian citrus psyllid</name>
    <dbReference type="NCBI Taxonomy" id="121845"/>
    <lineage>
        <taxon>Eukaryota</taxon>
        <taxon>Metazoa</taxon>
        <taxon>Ecdysozoa</taxon>
        <taxon>Arthropoda</taxon>
        <taxon>Hexapoda</taxon>
        <taxon>Insecta</taxon>
        <taxon>Pterygota</taxon>
        <taxon>Neoptera</taxon>
        <taxon>Paraneoptera</taxon>
        <taxon>Hemiptera</taxon>
        <taxon>Sternorrhyncha</taxon>
        <taxon>Psylloidea</taxon>
        <taxon>Psyllidae</taxon>
        <taxon>Diaphorininae</taxon>
        <taxon>Diaphorina</taxon>
    </lineage>
</organism>
<dbReference type="InterPro" id="IPR036366">
    <property type="entry name" value="PGBDSf"/>
</dbReference>
<dbReference type="Gene3D" id="3.40.80.10">
    <property type="entry name" value="Peptidoglycan recognition protein-like"/>
    <property type="match status" value="1"/>
</dbReference>
<evidence type="ECO:0000256" key="5">
    <source>
        <dbReference type="ARBA" id="ARBA00023316"/>
    </source>
</evidence>
<dbReference type="Gene3D" id="1.10.101.10">
    <property type="entry name" value="PGBD-like superfamily/PGBD"/>
    <property type="match status" value="1"/>
</dbReference>
<dbReference type="PaxDb" id="121845-A0A1S3CWZ6"/>
<evidence type="ECO:0000256" key="2">
    <source>
        <dbReference type="ARBA" id="ARBA00007553"/>
    </source>
</evidence>
<dbReference type="GO" id="GO:0009254">
    <property type="term" value="P:peptidoglycan turnover"/>
    <property type="evidence" value="ECO:0007669"/>
    <property type="project" value="TreeGrafter"/>
</dbReference>
<accession>A0A1S3CWZ6</accession>